<dbReference type="PANTHER" id="PTHR32308">
    <property type="entry name" value="LYASE BETA SUBUNIT, PUTATIVE (AFU_ORTHOLOGUE AFUA_4G13030)-RELATED"/>
    <property type="match status" value="1"/>
</dbReference>
<keyword evidence="4" id="KW-0418">Kinase</keyword>
<evidence type="ECO:0000313" key="5">
    <source>
        <dbReference type="Proteomes" id="UP000249061"/>
    </source>
</evidence>
<dbReference type="Pfam" id="PF22484">
    <property type="entry name" value="DUF6986"/>
    <property type="match status" value="1"/>
</dbReference>
<proteinExistence type="predicted"/>
<dbReference type="SUPFAM" id="SSF51621">
    <property type="entry name" value="Phosphoenolpyruvate/pyruvate domain"/>
    <property type="match status" value="1"/>
</dbReference>
<comment type="cofactor">
    <cofactor evidence="1">
        <name>Mg(2+)</name>
        <dbReference type="ChEBI" id="CHEBI:18420"/>
    </cofactor>
</comment>
<organism evidence="4 5">
    <name type="scientific">Archangium gephyra</name>
    <dbReference type="NCBI Taxonomy" id="48"/>
    <lineage>
        <taxon>Bacteria</taxon>
        <taxon>Pseudomonadati</taxon>
        <taxon>Myxococcota</taxon>
        <taxon>Myxococcia</taxon>
        <taxon>Myxococcales</taxon>
        <taxon>Cystobacterineae</taxon>
        <taxon>Archangiaceae</taxon>
        <taxon>Archangium</taxon>
    </lineage>
</organism>
<dbReference type="PANTHER" id="PTHR32308:SF10">
    <property type="entry name" value="CITRATE LYASE SUBUNIT BETA"/>
    <property type="match status" value="1"/>
</dbReference>
<gene>
    <name evidence="4" type="ORF">DI536_00090</name>
</gene>
<dbReference type="GO" id="GO:0006107">
    <property type="term" value="P:oxaloacetate metabolic process"/>
    <property type="evidence" value="ECO:0007669"/>
    <property type="project" value="TreeGrafter"/>
</dbReference>
<sequence length="405" mass="44278">MNMLDDTFWNSFRAGLSMEQRLFVARFPGDTGARQPVSVLYGGAHLFKSDTPVKLGALAKKAFDEFAAPEAFGLEASLAERVLPRVKAKLEREPIEDLRIDFEDGFGHRSDEEEDATAKQAARELSNAKGLPPFIGIRVKPMTEELGVRAVRTLELFFGALRQVPDNFVVTLPKVTSAGQVKLLVKALSALGANVKLEVMVEAVQGLDELPKLFDAAQGRLRGAHFGTYDYTASLGIAANEQRMQHPACDDAKAQMQRAFAGTGVWLSDGATTAMPIAKEGREAVHAAWRQSMRDTRHSLAGGFYQGWDLHPAQLVSRYAAVYAFFLENLEASTQRLRNFVDKLGQATLVGTTFDDAATGQGLLNFFLRGLACGALTEEEVLATGLTRDELASKSFARIAKHRRG</sequence>
<keyword evidence="4" id="KW-0808">Transferase</keyword>
<comment type="caution">
    <text evidence="4">The sequence shown here is derived from an EMBL/GenBank/DDBJ whole genome shotgun (WGS) entry which is preliminary data.</text>
</comment>
<evidence type="ECO:0000256" key="1">
    <source>
        <dbReference type="ARBA" id="ARBA00001946"/>
    </source>
</evidence>
<dbReference type="GO" id="GO:0016301">
    <property type="term" value="F:kinase activity"/>
    <property type="evidence" value="ECO:0007669"/>
    <property type="project" value="UniProtKB-KW"/>
</dbReference>
<dbReference type="AlphaFoldDB" id="A0A2W5TUZ7"/>
<keyword evidence="4" id="KW-0670">Pyruvate</keyword>
<dbReference type="EMBL" id="QFQP01000001">
    <property type="protein sequence ID" value="PZR18322.1"/>
    <property type="molecule type" value="Genomic_DNA"/>
</dbReference>
<keyword evidence="3" id="KW-0460">Magnesium</keyword>
<dbReference type="InterPro" id="IPR015813">
    <property type="entry name" value="Pyrv/PenolPyrv_kinase-like_dom"/>
</dbReference>
<dbReference type="Gene3D" id="3.20.20.60">
    <property type="entry name" value="Phosphoenolpyruvate-binding domains"/>
    <property type="match status" value="1"/>
</dbReference>
<dbReference type="InterPro" id="IPR054255">
    <property type="entry name" value="DUF6986"/>
</dbReference>
<dbReference type="InterPro" id="IPR040442">
    <property type="entry name" value="Pyrv_kinase-like_dom_sf"/>
</dbReference>
<reference evidence="4 5" key="1">
    <citation type="submission" date="2017-08" db="EMBL/GenBank/DDBJ databases">
        <title>Infants hospitalized years apart are colonized by the same room-sourced microbial strains.</title>
        <authorList>
            <person name="Brooks B."/>
            <person name="Olm M.R."/>
            <person name="Firek B.A."/>
            <person name="Baker R."/>
            <person name="Thomas B.C."/>
            <person name="Morowitz M.J."/>
            <person name="Banfield J.F."/>
        </authorList>
    </citation>
    <scope>NUCLEOTIDE SEQUENCE [LARGE SCALE GENOMIC DNA]</scope>
    <source>
        <strain evidence="4">S2_003_000_R2_14</strain>
    </source>
</reference>
<evidence type="ECO:0000256" key="3">
    <source>
        <dbReference type="ARBA" id="ARBA00022842"/>
    </source>
</evidence>
<evidence type="ECO:0000313" key="4">
    <source>
        <dbReference type="EMBL" id="PZR18322.1"/>
    </source>
</evidence>
<name>A0A2W5TUZ7_9BACT</name>
<dbReference type="GO" id="GO:0000287">
    <property type="term" value="F:magnesium ion binding"/>
    <property type="evidence" value="ECO:0007669"/>
    <property type="project" value="TreeGrafter"/>
</dbReference>
<evidence type="ECO:0000256" key="2">
    <source>
        <dbReference type="ARBA" id="ARBA00022723"/>
    </source>
</evidence>
<protein>
    <submittedName>
        <fullName evidence="4">Phosphoenolpyruvate kinase</fullName>
    </submittedName>
</protein>
<accession>A0A2W5TUZ7</accession>
<dbReference type="Proteomes" id="UP000249061">
    <property type="component" value="Unassembled WGS sequence"/>
</dbReference>
<keyword evidence="2" id="KW-0479">Metal-binding</keyword>